<evidence type="ECO:0000313" key="2">
    <source>
        <dbReference type="Proteomes" id="UP001164929"/>
    </source>
</evidence>
<proteinExistence type="predicted"/>
<dbReference type="EMBL" id="JAQIZT010000002">
    <property type="protein sequence ID" value="KAJ7009061.1"/>
    <property type="molecule type" value="Genomic_DNA"/>
</dbReference>
<sequence length="76" mass="8654">MFKLKTGFASIVSFIFDSIWTKQKKCSGINTPATFSWPLFYRSIALNQKQALNSSSTLSYFAIMLNPSYHGHELLE</sequence>
<gene>
    <name evidence="1" type="ORF">NC653_007643</name>
</gene>
<organism evidence="1 2">
    <name type="scientific">Populus alba x Populus x berolinensis</name>
    <dbReference type="NCBI Taxonomy" id="444605"/>
    <lineage>
        <taxon>Eukaryota</taxon>
        <taxon>Viridiplantae</taxon>
        <taxon>Streptophyta</taxon>
        <taxon>Embryophyta</taxon>
        <taxon>Tracheophyta</taxon>
        <taxon>Spermatophyta</taxon>
        <taxon>Magnoliopsida</taxon>
        <taxon>eudicotyledons</taxon>
        <taxon>Gunneridae</taxon>
        <taxon>Pentapetalae</taxon>
        <taxon>rosids</taxon>
        <taxon>fabids</taxon>
        <taxon>Malpighiales</taxon>
        <taxon>Salicaceae</taxon>
        <taxon>Saliceae</taxon>
        <taxon>Populus</taxon>
    </lineage>
</organism>
<comment type="caution">
    <text evidence="1">The sequence shown here is derived from an EMBL/GenBank/DDBJ whole genome shotgun (WGS) entry which is preliminary data.</text>
</comment>
<accession>A0AAD6RHZ0</accession>
<reference evidence="1" key="1">
    <citation type="journal article" date="2023" name="Mol. Ecol. Resour.">
        <title>Chromosome-level genome assembly of a triploid poplar Populus alba 'Berolinensis'.</title>
        <authorList>
            <person name="Chen S."/>
            <person name="Yu Y."/>
            <person name="Wang X."/>
            <person name="Wang S."/>
            <person name="Zhang T."/>
            <person name="Zhou Y."/>
            <person name="He R."/>
            <person name="Meng N."/>
            <person name="Wang Y."/>
            <person name="Liu W."/>
            <person name="Liu Z."/>
            <person name="Liu J."/>
            <person name="Guo Q."/>
            <person name="Huang H."/>
            <person name="Sederoff R.R."/>
            <person name="Wang G."/>
            <person name="Qu G."/>
            <person name="Chen S."/>
        </authorList>
    </citation>
    <scope>NUCLEOTIDE SEQUENCE</scope>
    <source>
        <strain evidence="1">SC-2020</strain>
    </source>
</reference>
<dbReference type="AlphaFoldDB" id="A0AAD6RHZ0"/>
<keyword evidence="2" id="KW-1185">Reference proteome</keyword>
<name>A0AAD6RHZ0_9ROSI</name>
<evidence type="ECO:0000313" key="1">
    <source>
        <dbReference type="EMBL" id="KAJ7009061.1"/>
    </source>
</evidence>
<dbReference type="Proteomes" id="UP001164929">
    <property type="component" value="Chromosome 2"/>
</dbReference>
<protein>
    <submittedName>
        <fullName evidence="1">Uncharacterized protein</fullName>
    </submittedName>
</protein>